<dbReference type="GO" id="GO:0003723">
    <property type="term" value="F:RNA binding"/>
    <property type="evidence" value="ECO:0007669"/>
    <property type="project" value="UniProtKB-UniRule"/>
</dbReference>
<dbReference type="Gene3D" id="3.30.70.330">
    <property type="match status" value="3"/>
</dbReference>
<keyword evidence="6 8" id="KW-0694">RNA-binding</keyword>
<comment type="subcellular location">
    <subcellularLocation>
        <location evidence="2">Cytoplasm</location>
    </subcellularLocation>
    <subcellularLocation>
        <location evidence="1">Nucleus</location>
    </subcellularLocation>
</comment>
<dbReference type="InterPro" id="IPR012677">
    <property type="entry name" value="Nucleotide-bd_a/b_plait_sf"/>
</dbReference>
<dbReference type="GO" id="GO:0005634">
    <property type="term" value="C:nucleus"/>
    <property type="evidence" value="ECO:0007669"/>
    <property type="project" value="UniProtKB-SubCell"/>
</dbReference>
<evidence type="ECO:0000313" key="12">
    <source>
        <dbReference type="Proteomes" id="UP000663877"/>
    </source>
</evidence>
<accession>A0A814GRN7</accession>
<dbReference type="PROSITE" id="PS50102">
    <property type="entry name" value="RRM"/>
    <property type="match status" value="3"/>
</dbReference>
<feature type="domain" description="RRM" evidence="10">
    <location>
        <begin position="229"/>
        <end position="309"/>
    </location>
</feature>
<comment type="similarity">
    <text evidence="3">Belongs to the CELF/BRUNOL family.</text>
</comment>
<dbReference type="InterPro" id="IPR000504">
    <property type="entry name" value="RRM_dom"/>
</dbReference>
<dbReference type="FunFam" id="3.30.70.330:FF:000010">
    <property type="entry name" value="CUGBP Elav-like family member 4 isoform 3"/>
    <property type="match status" value="1"/>
</dbReference>
<evidence type="ECO:0000256" key="1">
    <source>
        <dbReference type="ARBA" id="ARBA00004123"/>
    </source>
</evidence>
<evidence type="ECO:0000256" key="9">
    <source>
        <dbReference type="SAM" id="MobiDB-lite"/>
    </source>
</evidence>
<evidence type="ECO:0000259" key="10">
    <source>
        <dbReference type="PROSITE" id="PS50102"/>
    </source>
</evidence>
<feature type="region of interest" description="Disordered" evidence="9">
    <location>
        <begin position="37"/>
        <end position="68"/>
    </location>
</feature>
<feature type="domain" description="RRM" evidence="10">
    <location>
        <begin position="104"/>
        <end position="188"/>
    </location>
</feature>
<evidence type="ECO:0000313" key="11">
    <source>
        <dbReference type="EMBL" id="CAF1000363.1"/>
    </source>
</evidence>
<dbReference type="SUPFAM" id="SSF54928">
    <property type="entry name" value="RNA-binding domain, RBD"/>
    <property type="match status" value="2"/>
</dbReference>
<feature type="compositionally biased region" description="Low complexity" evidence="9">
    <location>
        <begin position="41"/>
        <end position="50"/>
    </location>
</feature>
<feature type="region of interest" description="Disordered" evidence="9">
    <location>
        <begin position="188"/>
        <end position="228"/>
    </location>
</feature>
<dbReference type="FunFam" id="3.30.70.330:FF:000421">
    <property type="entry name" value="CUGBP Elav-like family member 4"/>
    <property type="match status" value="1"/>
</dbReference>
<dbReference type="CDD" id="cd12635">
    <property type="entry name" value="RRM2_CELF3_4_5_6"/>
    <property type="match status" value="1"/>
</dbReference>
<dbReference type="Pfam" id="PF00076">
    <property type="entry name" value="RRM_1"/>
    <property type="match status" value="3"/>
</dbReference>
<dbReference type="EMBL" id="CAJNOI010000072">
    <property type="protein sequence ID" value="CAF1000363.1"/>
    <property type="molecule type" value="Genomic_DNA"/>
</dbReference>
<evidence type="ECO:0000256" key="5">
    <source>
        <dbReference type="ARBA" id="ARBA00022737"/>
    </source>
</evidence>
<organism evidence="11 12">
    <name type="scientific">Adineta steineri</name>
    <dbReference type="NCBI Taxonomy" id="433720"/>
    <lineage>
        <taxon>Eukaryota</taxon>
        <taxon>Metazoa</taxon>
        <taxon>Spiralia</taxon>
        <taxon>Gnathifera</taxon>
        <taxon>Rotifera</taxon>
        <taxon>Eurotatoria</taxon>
        <taxon>Bdelloidea</taxon>
        <taxon>Adinetida</taxon>
        <taxon>Adinetidae</taxon>
        <taxon>Adineta</taxon>
    </lineage>
</organism>
<protein>
    <recommendedName>
        <fullName evidence="10">RRM domain-containing protein</fullName>
    </recommendedName>
</protein>
<keyword evidence="4" id="KW-0963">Cytoplasm</keyword>
<dbReference type="InterPro" id="IPR035979">
    <property type="entry name" value="RBD_domain_sf"/>
</dbReference>
<evidence type="ECO:0000256" key="4">
    <source>
        <dbReference type="ARBA" id="ARBA00022490"/>
    </source>
</evidence>
<dbReference type="PANTHER" id="PTHR24012">
    <property type="entry name" value="RNA BINDING PROTEIN"/>
    <property type="match status" value="1"/>
</dbReference>
<proteinExistence type="inferred from homology"/>
<sequence length="587" mass="64536">MQYSHQPSLPPSHTYFTPIQTTSSMQYATVYPTSAPPILPSSSSSSSSSSLKHNRKSQHNHISSQLTPIQPVSSSYMSPIASPTTYMSHGSTSPSSDLKDMDTVKLFVGQIPRHLEEHDLRPIFEEFGQIYELTVLKDRFTGMHRGCAFLTYCHRDSALKAQQALHERRTLPGVTYASWKARCKRAMKRKYRDNSTDTSPSTSSESSTTLMSRPIQVKPADSESRTEDRKLFVGMLNKQMTEENVRAIFEPHGTIEECTILRGPSGDSKGCAFVKYATHNEAQQAIQNIHGSQTFPGASSSIVVKFADTEKERQLRRMQQLAGPLGLLSNPLVLQQIAANLNYQGYTQLQQQTLLASSTGSHPTYTTIPVLTTSGQSMSNGTMTPSTGDCDNMDFPNCSLVNASPVNNGPPTIYQTVSGPNGQQTDLFSSGMQYNTMVGPTIDSATGLQLQPGTAYATLQAQYPIYAPTTIYSHLPTTTLIPGALASPNKEALPQFFGPDGCNLFIYHLPQEFGDSELASMFMPFGNVISAKVYVDRATNQSKCFGFVSYDNPQCAQQAIQSMNGFQIGMKRLKVQLKRPKDLAKPY</sequence>
<feature type="domain" description="RRM" evidence="10">
    <location>
        <begin position="502"/>
        <end position="580"/>
    </location>
</feature>
<reference evidence="11" key="1">
    <citation type="submission" date="2021-02" db="EMBL/GenBank/DDBJ databases">
        <authorList>
            <person name="Nowell W R."/>
        </authorList>
    </citation>
    <scope>NUCLEOTIDE SEQUENCE</scope>
</reference>
<dbReference type="GO" id="GO:0005737">
    <property type="term" value="C:cytoplasm"/>
    <property type="evidence" value="ECO:0007669"/>
    <property type="project" value="UniProtKB-SubCell"/>
</dbReference>
<dbReference type="AlphaFoldDB" id="A0A814GRN7"/>
<dbReference type="Proteomes" id="UP000663877">
    <property type="component" value="Unassembled WGS sequence"/>
</dbReference>
<dbReference type="SMART" id="SM00360">
    <property type="entry name" value="RRM"/>
    <property type="match status" value="3"/>
</dbReference>
<feature type="compositionally biased region" description="Low complexity" evidence="9">
    <location>
        <begin position="196"/>
        <end position="212"/>
    </location>
</feature>
<dbReference type="CDD" id="cd12639">
    <property type="entry name" value="RRM3_CELF3_4_5_6"/>
    <property type="match status" value="1"/>
</dbReference>
<evidence type="ECO:0000256" key="8">
    <source>
        <dbReference type="PROSITE-ProRule" id="PRU00176"/>
    </source>
</evidence>
<dbReference type="FunFam" id="3.30.70.330:FF:000007">
    <property type="entry name" value="CUGBP Elav-like family member 4 isoform 3"/>
    <property type="match status" value="1"/>
</dbReference>
<gene>
    <name evidence="11" type="ORF">BJG266_LOCUS15897</name>
</gene>
<keyword evidence="7" id="KW-0539">Nucleus</keyword>
<evidence type="ECO:0000256" key="7">
    <source>
        <dbReference type="ARBA" id="ARBA00023242"/>
    </source>
</evidence>
<evidence type="ECO:0000256" key="2">
    <source>
        <dbReference type="ARBA" id="ARBA00004496"/>
    </source>
</evidence>
<evidence type="ECO:0000256" key="3">
    <source>
        <dbReference type="ARBA" id="ARBA00009621"/>
    </source>
</evidence>
<comment type="caution">
    <text evidence="11">The sequence shown here is derived from an EMBL/GenBank/DDBJ whole genome shotgun (WGS) entry which is preliminary data.</text>
</comment>
<evidence type="ECO:0000256" key="6">
    <source>
        <dbReference type="ARBA" id="ARBA00022884"/>
    </source>
</evidence>
<name>A0A814GRN7_9BILA</name>
<keyword evidence="5" id="KW-0677">Repeat</keyword>